<comment type="caution">
    <text evidence="2">The sequence shown here is derived from an EMBL/GenBank/DDBJ whole genome shotgun (WGS) entry which is preliminary data.</text>
</comment>
<dbReference type="InterPro" id="IPR007345">
    <property type="entry name" value="Polysacch_pyruvyl_Trfase"/>
</dbReference>
<protein>
    <submittedName>
        <fullName evidence="2">Polysaccharide pyruvyl transferase family protein</fullName>
    </submittedName>
</protein>
<sequence>MKIKIITCHDVYNYGASLQAYALQTYLIAEGYDVEIIDYKPDYMRVHYKFWYVPRGSRYYTLAKKNIFFRFLLCCYFAPKRFATYGRKRKFDTFTRQYLHLTRRYNSYQELVSDPPAADVYIAGSDQIWNCALPNGKDPAYFLQFGDEDVRRISYAASFAIPEVPKEYHSQIQTWLSGFSAISVRELTGVSILKGLGFCGTSVLDPVFLLPVDTWLSFISRKKNMGQAKYVLVYDLSLSDSRLQAESHRLAAQHGLQIVSIDAARKCPYAQKNLKDADPFDFVRCIYDAEFVVTDSFHATALSLIFNKKFSVFYGQKNISRLQDILHYLGVGDQLNSKNPVYEIDWGKVNSKLSEFRLHSMDFLTKNLY</sequence>
<dbReference type="EMBL" id="JADIMZ010000034">
    <property type="protein sequence ID" value="MBO8432153.1"/>
    <property type="molecule type" value="Genomic_DNA"/>
</dbReference>
<dbReference type="Pfam" id="PF04230">
    <property type="entry name" value="PS_pyruv_trans"/>
    <property type="match status" value="1"/>
</dbReference>
<dbReference type="GO" id="GO:0016740">
    <property type="term" value="F:transferase activity"/>
    <property type="evidence" value="ECO:0007669"/>
    <property type="project" value="UniProtKB-KW"/>
</dbReference>
<evidence type="ECO:0000313" key="2">
    <source>
        <dbReference type="EMBL" id="MBO8432153.1"/>
    </source>
</evidence>
<reference evidence="2" key="1">
    <citation type="submission" date="2020-10" db="EMBL/GenBank/DDBJ databases">
        <authorList>
            <person name="Gilroy R."/>
        </authorList>
    </citation>
    <scope>NUCLEOTIDE SEQUENCE</scope>
    <source>
        <strain evidence="2">2889</strain>
    </source>
</reference>
<proteinExistence type="predicted"/>
<accession>A0A9D9DR78</accession>
<dbReference type="Proteomes" id="UP000823612">
    <property type="component" value="Unassembled WGS sequence"/>
</dbReference>
<evidence type="ECO:0000313" key="3">
    <source>
        <dbReference type="Proteomes" id="UP000823612"/>
    </source>
</evidence>
<gene>
    <name evidence="2" type="ORF">IAB08_02510</name>
</gene>
<dbReference type="AlphaFoldDB" id="A0A9D9DR78"/>
<keyword evidence="2" id="KW-0808">Transferase</keyword>
<name>A0A9D9DR78_9BACT</name>
<feature type="domain" description="Polysaccharide pyruvyl transferase" evidence="1">
    <location>
        <begin position="13"/>
        <end position="313"/>
    </location>
</feature>
<reference evidence="2" key="2">
    <citation type="journal article" date="2021" name="PeerJ">
        <title>Extensive microbial diversity within the chicken gut microbiome revealed by metagenomics and culture.</title>
        <authorList>
            <person name="Gilroy R."/>
            <person name="Ravi A."/>
            <person name="Getino M."/>
            <person name="Pursley I."/>
            <person name="Horton D.L."/>
            <person name="Alikhan N.F."/>
            <person name="Baker D."/>
            <person name="Gharbi K."/>
            <person name="Hall N."/>
            <person name="Watson M."/>
            <person name="Adriaenssens E.M."/>
            <person name="Foster-Nyarko E."/>
            <person name="Jarju S."/>
            <person name="Secka A."/>
            <person name="Antonio M."/>
            <person name="Oren A."/>
            <person name="Chaudhuri R.R."/>
            <person name="La Ragione R."/>
            <person name="Hildebrand F."/>
            <person name="Pallen M.J."/>
        </authorList>
    </citation>
    <scope>NUCLEOTIDE SEQUENCE</scope>
    <source>
        <strain evidence="2">2889</strain>
    </source>
</reference>
<evidence type="ECO:0000259" key="1">
    <source>
        <dbReference type="Pfam" id="PF04230"/>
    </source>
</evidence>
<organism evidence="2 3">
    <name type="scientific">Candidatus Pullibacteroides excrementavium</name>
    <dbReference type="NCBI Taxonomy" id="2840905"/>
    <lineage>
        <taxon>Bacteria</taxon>
        <taxon>Pseudomonadati</taxon>
        <taxon>Bacteroidota</taxon>
        <taxon>Bacteroidia</taxon>
        <taxon>Bacteroidales</taxon>
        <taxon>Candidatus Pullibacteroides</taxon>
    </lineage>
</organism>